<feature type="non-terminal residue" evidence="2">
    <location>
        <position position="171"/>
    </location>
</feature>
<dbReference type="EMBL" id="JARJCW010000013">
    <property type="protein sequence ID" value="KAJ7217847.1"/>
    <property type="molecule type" value="Genomic_DNA"/>
</dbReference>
<gene>
    <name evidence="2" type="ORF">GGX14DRAFT_598252</name>
</gene>
<dbReference type="Proteomes" id="UP001219525">
    <property type="component" value="Unassembled WGS sequence"/>
</dbReference>
<organism evidence="2 3">
    <name type="scientific">Mycena pura</name>
    <dbReference type="NCBI Taxonomy" id="153505"/>
    <lineage>
        <taxon>Eukaryota</taxon>
        <taxon>Fungi</taxon>
        <taxon>Dikarya</taxon>
        <taxon>Basidiomycota</taxon>
        <taxon>Agaricomycotina</taxon>
        <taxon>Agaricomycetes</taxon>
        <taxon>Agaricomycetidae</taxon>
        <taxon>Agaricales</taxon>
        <taxon>Marasmiineae</taxon>
        <taxon>Mycenaceae</taxon>
        <taxon>Mycena</taxon>
    </lineage>
</organism>
<keyword evidence="3" id="KW-1185">Reference proteome</keyword>
<sequence length="171" mass="18341">MPLFKSHPAEPDPVITAIVPPARKGTIFSRHRSSSPPPGPAPAQQTHRGFFSRRRSSDDSSLGASSGGDRLARGGSMRSGGGSGFFARARNFDVHKDPTIIAAREKVIIAEKAEAEADRALSQARAMVREAKDHVRFLEREAAEEHKRAKAKQAVANDVSRSAAGLGRHGN</sequence>
<reference evidence="2" key="1">
    <citation type="submission" date="2023-03" db="EMBL/GenBank/DDBJ databases">
        <title>Massive genome expansion in bonnet fungi (Mycena s.s.) driven by repeated elements and novel gene families across ecological guilds.</title>
        <authorList>
            <consortium name="Lawrence Berkeley National Laboratory"/>
            <person name="Harder C.B."/>
            <person name="Miyauchi S."/>
            <person name="Viragh M."/>
            <person name="Kuo A."/>
            <person name="Thoen E."/>
            <person name="Andreopoulos B."/>
            <person name="Lu D."/>
            <person name="Skrede I."/>
            <person name="Drula E."/>
            <person name="Henrissat B."/>
            <person name="Morin E."/>
            <person name="Kohler A."/>
            <person name="Barry K."/>
            <person name="LaButti K."/>
            <person name="Morin E."/>
            <person name="Salamov A."/>
            <person name="Lipzen A."/>
            <person name="Mereny Z."/>
            <person name="Hegedus B."/>
            <person name="Baldrian P."/>
            <person name="Stursova M."/>
            <person name="Weitz H."/>
            <person name="Taylor A."/>
            <person name="Grigoriev I.V."/>
            <person name="Nagy L.G."/>
            <person name="Martin F."/>
            <person name="Kauserud H."/>
        </authorList>
    </citation>
    <scope>NUCLEOTIDE SEQUENCE</scope>
    <source>
        <strain evidence="2">9144</strain>
    </source>
</reference>
<comment type="caution">
    <text evidence="2">The sequence shown here is derived from an EMBL/GenBank/DDBJ whole genome shotgun (WGS) entry which is preliminary data.</text>
</comment>
<evidence type="ECO:0000256" key="1">
    <source>
        <dbReference type="SAM" id="MobiDB-lite"/>
    </source>
</evidence>
<protein>
    <submittedName>
        <fullName evidence="2">Uncharacterized protein</fullName>
    </submittedName>
</protein>
<evidence type="ECO:0000313" key="3">
    <source>
        <dbReference type="Proteomes" id="UP001219525"/>
    </source>
</evidence>
<name>A0AAD6VNX1_9AGAR</name>
<proteinExistence type="predicted"/>
<feature type="compositionally biased region" description="Low complexity" evidence="1">
    <location>
        <begin position="59"/>
        <end position="76"/>
    </location>
</feature>
<dbReference type="AlphaFoldDB" id="A0AAD6VNX1"/>
<feature type="region of interest" description="Disordered" evidence="1">
    <location>
        <begin position="1"/>
        <end position="86"/>
    </location>
</feature>
<evidence type="ECO:0000313" key="2">
    <source>
        <dbReference type="EMBL" id="KAJ7217847.1"/>
    </source>
</evidence>
<accession>A0AAD6VNX1</accession>
<feature type="region of interest" description="Disordered" evidence="1">
    <location>
        <begin position="144"/>
        <end position="171"/>
    </location>
</feature>